<evidence type="ECO:0000259" key="2">
    <source>
        <dbReference type="PROSITE" id="PS50405"/>
    </source>
</evidence>
<dbReference type="InParanoid" id="D3BBY4"/>
<dbReference type="PANTHER" id="PTHR11571:SF150">
    <property type="entry name" value="GLUTATHIONE S-TRANSFERASE"/>
    <property type="match status" value="1"/>
</dbReference>
<dbReference type="STRING" id="670386.D3BBY4"/>
<evidence type="ECO:0000313" key="3">
    <source>
        <dbReference type="EMBL" id="EFA81167.1"/>
    </source>
</evidence>
<dbReference type="Gene3D" id="3.40.30.10">
    <property type="entry name" value="Glutaredoxin"/>
    <property type="match status" value="1"/>
</dbReference>
<dbReference type="InterPro" id="IPR050213">
    <property type="entry name" value="GST_superfamily"/>
</dbReference>
<dbReference type="Pfam" id="PF02798">
    <property type="entry name" value="GST_N"/>
    <property type="match status" value="1"/>
</dbReference>
<dbReference type="GO" id="GO:0006749">
    <property type="term" value="P:glutathione metabolic process"/>
    <property type="evidence" value="ECO:0007669"/>
    <property type="project" value="TreeGrafter"/>
</dbReference>
<reference evidence="3 4" key="1">
    <citation type="journal article" date="2011" name="Genome Res.">
        <title>Phylogeny-wide analysis of social amoeba genomes highlights ancient origins for complex intercellular communication.</title>
        <authorList>
            <person name="Heidel A.J."/>
            <person name="Lawal H.M."/>
            <person name="Felder M."/>
            <person name="Schilde C."/>
            <person name="Helps N.R."/>
            <person name="Tunggal B."/>
            <person name="Rivero F."/>
            <person name="John U."/>
            <person name="Schleicher M."/>
            <person name="Eichinger L."/>
            <person name="Platzer M."/>
            <person name="Noegel A.A."/>
            <person name="Schaap P."/>
            <person name="Gloeckner G."/>
        </authorList>
    </citation>
    <scope>NUCLEOTIDE SEQUENCE [LARGE SCALE GENOMIC DNA]</scope>
    <source>
        <strain evidence="4">ATCC 26659 / Pp 5 / PN500</strain>
    </source>
</reference>
<proteinExistence type="predicted"/>
<dbReference type="PROSITE" id="PS50404">
    <property type="entry name" value="GST_NTER"/>
    <property type="match status" value="1"/>
</dbReference>
<keyword evidence="4" id="KW-1185">Reference proteome</keyword>
<dbReference type="OMA" id="LVELFYY"/>
<evidence type="ECO:0000313" key="4">
    <source>
        <dbReference type="Proteomes" id="UP000001396"/>
    </source>
</evidence>
<dbReference type="SFLD" id="SFLDS00019">
    <property type="entry name" value="Glutathione_Transferase_(cytos"/>
    <property type="match status" value="1"/>
</dbReference>
<evidence type="ECO:0000259" key="1">
    <source>
        <dbReference type="PROSITE" id="PS50404"/>
    </source>
</evidence>
<sequence length="203" mass="23030">MTKIPTLYYFNSRGRGEGTRLLLTLAGVKFNDVRYNSALTPEIRSKTTYGTLPFYEDDDIQLAQSLAIESYLAGKFGLAGESPIERAKILSVSQAAIDFVLPIFHSDTDEKKNRFKNDTLPRLLNSYERLLIDNRNTTNEGKYIVGNKLSWADVSVFYVVDFLLFKGFGELVNQYPALNFAKSSFESIPVINDYLQQRAQNNN</sequence>
<protein>
    <submittedName>
        <fullName evidence="3">Putative glutathione S-transferase</fullName>
    </submittedName>
</protein>
<dbReference type="InterPro" id="IPR004045">
    <property type="entry name" value="Glutathione_S-Trfase_N"/>
</dbReference>
<name>D3BBY4_HETP5</name>
<dbReference type="GO" id="GO:0004364">
    <property type="term" value="F:glutathione transferase activity"/>
    <property type="evidence" value="ECO:0007669"/>
    <property type="project" value="TreeGrafter"/>
</dbReference>
<dbReference type="InterPro" id="IPR040079">
    <property type="entry name" value="Glutathione_S-Trfase"/>
</dbReference>
<keyword evidence="3" id="KW-0808">Transferase</keyword>
<dbReference type="PANTHER" id="PTHR11571">
    <property type="entry name" value="GLUTATHIONE S-TRANSFERASE"/>
    <property type="match status" value="1"/>
</dbReference>
<dbReference type="CDD" id="cd03192">
    <property type="entry name" value="GST_C_Sigma_like"/>
    <property type="match status" value="1"/>
</dbReference>
<dbReference type="InterPro" id="IPR036249">
    <property type="entry name" value="Thioredoxin-like_sf"/>
</dbReference>
<dbReference type="InterPro" id="IPR010987">
    <property type="entry name" value="Glutathione-S-Trfase_C-like"/>
</dbReference>
<dbReference type="CDD" id="cd03039">
    <property type="entry name" value="GST_N_Sigma_like"/>
    <property type="match status" value="1"/>
</dbReference>
<comment type="caution">
    <text evidence="3">The sequence shown here is derived from an EMBL/GenBank/DDBJ whole genome shotgun (WGS) entry which is preliminary data.</text>
</comment>
<dbReference type="EMBL" id="ADBJ01000026">
    <property type="protein sequence ID" value="EFA81167.1"/>
    <property type="molecule type" value="Genomic_DNA"/>
</dbReference>
<feature type="domain" description="GST N-terminal" evidence="1">
    <location>
        <begin position="3"/>
        <end position="80"/>
    </location>
</feature>
<dbReference type="GeneID" id="31361488"/>
<accession>D3BBY4</accession>
<gene>
    <name evidence="3" type="ORF">PPL_06004</name>
</gene>
<dbReference type="AlphaFoldDB" id="D3BBY4"/>
<dbReference type="Pfam" id="PF14497">
    <property type="entry name" value="GST_C_3"/>
    <property type="match status" value="1"/>
</dbReference>
<feature type="domain" description="GST C-terminal" evidence="2">
    <location>
        <begin position="82"/>
        <end position="203"/>
    </location>
</feature>
<dbReference type="InterPro" id="IPR036282">
    <property type="entry name" value="Glutathione-S-Trfase_C_sf"/>
</dbReference>
<dbReference type="PROSITE" id="PS50405">
    <property type="entry name" value="GST_CTER"/>
    <property type="match status" value="1"/>
</dbReference>
<dbReference type="Proteomes" id="UP000001396">
    <property type="component" value="Unassembled WGS sequence"/>
</dbReference>
<dbReference type="InterPro" id="IPR004046">
    <property type="entry name" value="GST_C"/>
</dbReference>
<dbReference type="FunCoup" id="D3BBY4">
    <property type="interactions" value="74"/>
</dbReference>
<dbReference type="Gene3D" id="1.20.1050.10">
    <property type="match status" value="1"/>
</dbReference>
<dbReference type="SUPFAM" id="SSF52833">
    <property type="entry name" value="Thioredoxin-like"/>
    <property type="match status" value="1"/>
</dbReference>
<dbReference type="SUPFAM" id="SSF47616">
    <property type="entry name" value="GST C-terminal domain-like"/>
    <property type="match status" value="1"/>
</dbReference>
<dbReference type="RefSeq" id="XP_020433285.1">
    <property type="nucleotide sequence ID" value="XM_020576873.1"/>
</dbReference>
<organism evidence="3 4">
    <name type="scientific">Heterostelium pallidum (strain ATCC 26659 / Pp 5 / PN500)</name>
    <name type="common">Cellular slime mold</name>
    <name type="synonym">Polysphondylium pallidum</name>
    <dbReference type="NCBI Taxonomy" id="670386"/>
    <lineage>
        <taxon>Eukaryota</taxon>
        <taxon>Amoebozoa</taxon>
        <taxon>Evosea</taxon>
        <taxon>Eumycetozoa</taxon>
        <taxon>Dictyostelia</taxon>
        <taxon>Acytosteliales</taxon>
        <taxon>Acytosteliaceae</taxon>
        <taxon>Heterostelium</taxon>
    </lineage>
</organism>